<dbReference type="GO" id="GO:0003824">
    <property type="term" value="F:catalytic activity"/>
    <property type="evidence" value="ECO:0007669"/>
    <property type="project" value="InterPro"/>
</dbReference>
<reference evidence="6" key="1">
    <citation type="journal article" date="2012" name="Science">
        <title>Fermentation, hydrogen, and sulfur metabolism in multiple uncultivated bacterial phyla.</title>
        <authorList>
            <person name="Wrighton K.C."/>
            <person name="Thomas B.C."/>
            <person name="Sharon I."/>
            <person name="Miller C.S."/>
            <person name="Castelle C.J."/>
            <person name="VerBerkmoes N.C."/>
            <person name="Wilkins M.J."/>
            <person name="Hettich R.L."/>
            <person name="Lipton M.S."/>
            <person name="Williams K.H."/>
            <person name="Long P.E."/>
            <person name="Banfield J.F."/>
        </authorList>
    </citation>
    <scope>NUCLEOTIDE SEQUENCE [LARGE SCALE GENOMIC DNA]</scope>
</reference>
<name>K2G9L1_9BACT</name>
<dbReference type="SFLD" id="SFLDS00029">
    <property type="entry name" value="Radical_SAM"/>
    <property type="match status" value="1"/>
</dbReference>
<evidence type="ECO:0000256" key="4">
    <source>
        <dbReference type="ARBA" id="ARBA00023014"/>
    </source>
</evidence>
<organism evidence="6">
    <name type="scientific">uncultured bacterium</name>
    <name type="common">gcode 4</name>
    <dbReference type="NCBI Taxonomy" id="1234023"/>
    <lineage>
        <taxon>Bacteria</taxon>
        <taxon>environmental samples</taxon>
    </lineage>
</organism>
<keyword evidence="3" id="KW-0408">Iron</keyword>
<dbReference type="Gene3D" id="3.20.20.70">
    <property type="entry name" value="Aldolase class I"/>
    <property type="match status" value="1"/>
</dbReference>
<feature type="domain" description="Radical SAM core" evidence="5">
    <location>
        <begin position="15"/>
        <end position="145"/>
    </location>
</feature>
<dbReference type="GO" id="GO:0046872">
    <property type="term" value="F:metal ion binding"/>
    <property type="evidence" value="ECO:0007669"/>
    <property type="project" value="UniProtKB-KW"/>
</dbReference>
<evidence type="ECO:0000256" key="3">
    <source>
        <dbReference type="ARBA" id="ARBA00023004"/>
    </source>
</evidence>
<dbReference type="EMBL" id="AMFJ01000652">
    <property type="protein sequence ID" value="EKE26854.1"/>
    <property type="molecule type" value="Genomic_DNA"/>
</dbReference>
<dbReference type="PANTHER" id="PTHR11228">
    <property type="entry name" value="RADICAL SAM DOMAIN PROTEIN"/>
    <property type="match status" value="1"/>
</dbReference>
<dbReference type="InterPro" id="IPR013785">
    <property type="entry name" value="Aldolase_TIM"/>
</dbReference>
<evidence type="ECO:0000256" key="2">
    <source>
        <dbReference type="ARBA" id="ARBA00022723"/>
    </source>
</evidence>
<keyword evidence="4" id="KW-0411">Iron-sulfur</keyword>
<keyword evidence="1" id="KW-0949">S-adenosyl-L-methionine</keyword>
<accession>K2G9L1</accession>
<proteinExistence type="predicted"/>
<dbReference type="InterPro" id="IPR050377">
    <property type="entry name" value="Radical_SAM_PqqE_MftC-like"/>
</dbReference>
<sequence length="355" mass="44234">MDNFWKPISMIRLNTNSTCNLRCKHCYYIKEVWMNWEIMEFKDAKIILRKLKWYFKDDFKLILMGWWEFFLYPYFYEIIDFLYNEKIDYGIVTNWTLINEEKLIYLKTKNVSDITFSLEWNKEYNDKIRWKWVYDIVVKNIILTKSFWIRSNLDMSLNKDNFKYLLWMMQLCKDLWINMTYSRNLDFNNNSKNIVERVELDKNHYKVLIKIIESQANPNILNFRQENFLNFYFNILKKWNTQIQKIIKEKIKFFNDIKNWIDTKLSNRILYILPNWNTYTSWNLAIDEFKLWNLIKEDTQKVLDLKKMLKIYDPEKLKWKCFLCKYKYLCLWDRWASYWISKDIFAEDPSCPFFD</sequence>
<comment type="caution">
    <text evidence="6">The sequence shown here is derived from an EMBL/GenBank/DDBJ whole genome shotgun (WGS) entry which is preliminary data.</text>
</comment>
<dbReference type="PANTHER" id="PTHR11228:SF7">
    <property type="entry name" value="PQQA PEPTIDE CYCLASE"/>
    <property type="match status" value="1"/>
</dbReference>
<dbReference type="SFLD" id="SFLDG01067">
    <property type="entry name" value="SPASM/twitch_domain_containing"/>
    <property type="match status" value="1"/>
</dbReference>
<dbReference type="CDD" id="cd01335">
    <property type="entry name" value="Radical_SAM"/>
    <property type="match status" value="1"/>
</dbReference>
<evidence type="ECO:0000313" key="6">
    <source>
        <dbReference type="EMBL" id="EKE26854.1"/>
    </source>
</evidence>
<protein>
    <submittedName>
        <fullName evidence="6">Radical SAM protein</fullName>
    </submittedName>
</protein>
<evidence type="ECO:0000259" key="5">
    <source>
        <dbReference type="Pfam" id="PF04055"/>
    </source>
</evidence>
<gene>
    <name evidence="6" type="ORF">ACD_4C00136G0014</name>
</gene>
<evidence type="ECO:0000256" key="1">
    <source>
        <dbReference type="ARBA" id="ARBA00022691"/>
    </source>
</evidence>
<dbReference type="InterPro" id="IPR058240">
    <property type="entry name" value="rSAM_sf"/>
</dbReference>
<keyword evidence="2" id="KW-0479">Metal-binding</keyword>
<dbReference type="InterPro" id="IPR007197">
    <property type="entry name" value="rSAM"/>
</dbReference>
<dbReference type="SUPFAM" id="SSF102114">
    <property type="entry name" value="Radical SAM enzymes"/>
    <property type="match status" value="1"/>
</dbReference>
<dbReference type="Pfam" id="PF04055">
    <property type="entry name" value="Radical_SAM"/>
    <property type="match status" value="1"/>
</dbReference>
<dbReference type="AlphaFoldDB" id="K2G9L1"/>
<dbReference type="GO" id="GO:0051536">
    <property type="term" value="F:iron-sulfur cluster binding"/>
    <property type="evidence" value="ECO:0007669"/>
    <property type="project" value="UniProtKB-KW"/>
</dbReference>